<evidence type="ECO:0000259" key="9">
    <source>
        <dbReference type="PROSITE" id="PS50206"/>
    </source>
</evidence>
<dbReference type="PROSITE" id="PS50206">
    <property type="entry name" value="RHODANESE_3"/>
    <property type="match status" value="1"/>
</dbReference>
<sequence length="1013" mass="108837">MRALAMSGPCCPLPLAAAARQLTTQRQPQARPFTALRQRQRQRVAGVCRAAAAGPPVDVETARKLLDGPTMVLDIRPAAEYEDGRITKPPRRTVGMPFAAGQDGGAFVAQVAAQLPSRAARIIVMCSDGGQASAEAAALLAAAGYESVAQMEGGYQAYCQVWGPSGKRRPPAGRWVSTGKEALKSGLNIPGVAESYDEGGNLQQARWAKGLSPGETLPHPAKSLGGRSEASAGNQSETSSGAAAGAPPPELSQLVRRKVSVPQQLFERLDAQEKAHRLLAEGPPARCSGCCLPVLSPSSRIYAWWALLMLLLDLTYTGKAAAAVADPAVWCMPSIFCPVSVALAPRDHLVNWAFIVDFIAGALFTVDIVANFSCGYIITRGMQQQVVLRRAGVARIYITRGTFLVDAVSSAAWFAQLAVVILSWSGSNPTEHIELAHALRVARILRILRVLRLVKQLYLSHMSGAKRLLGLKPHTLHCLQLLYGSWVTRYNPFIARYSADGSSPLTMGYGDTVPWNSLETAVTMGVQLLGIMFFGALLSSIAAIIQRASKAARRGQALQDKLASIEQYMREQRVPREVRRRVKRYYSEVWLEQQDGLDVPAFYAELPHTLRTDMASAIATPSLERIRCFQALKLDSGARRAVAARLQPLQLPPGMTLCEEGDDAAACWVLQHGTVSLLSHREEDQIEEEELVEGPALLGEAALLGAARGFPCHLATLRTLTRCTLWRLDAADFAAALRMHPQVQEAIRTVLLQGSPPTPNHLLKAQTSGREGALQIYAPPPAPPNPLRDPMGGCASRQADVEVEALEGQLAAARAAVRHAEGQAAEAEQRAKQHESKSLSLELERRRLAGQVAEMQRQLKQASGQRRQPKDGSAAANGGPAEGAAAAGRQQMPRSSPGAEPEGEGGLAAENERLRSELSELRTQLEAVLRENGELAERLMQVAFEQPPPPLDTPYKVERRSSKHERSSAAHERSSATATAAAAAAAAVAEVAAGQQGGEVERRGSGQRRLGSP</sequence>
<proteinExistence type="predicted"/>
<evidence type="ECO:0000313" key="11">
    <source>
        <dbReference type="Proteomes" id="UP000239899"/>
    </source>
</evidence>
<dbReference type="CDD" id="cd00038">
    <property type="entry name" value="CAP_ED"/>
    <property type="match status" value="1"/>
</dbReference>
<dbReference type="Gene3D" id="1.10.287.630">
    <property type="entry name" value="Helix hairpin bin"/>
    <property type="match status" value="1"/>
</dbReference>
<dbReference type="SUPFAM" id="SSF52821">
    <property type="entry name" value="Rhodanese/Cell cycle control phosphatase"/>
    <property type="match status" value="1"/>
</dbReference>
<dbReference type="PANTHER" id="PTHR10217:SF435">
    <property type="entry name" value="POTASSIUM VOLTAGE-GATED CHANNEL PROTEIN EAG"/>
    <property type="match status" value="1"/>
</dbReference>
<evidence type="ECO:0000256" key="7">
    <source>
        <dbReference type="SAM" id="MobiDB-lite"/>
    </source>
</evidence>
<feature type="compositionally biased region" description="Basic and acidic residues" evidence="7">
    <location>
        <begin position="827"/>
        <end position="840"/>
    </location>
</feature>
<evidence type="ECO:0000256" key="4">
    <source>
        <dbReference type="ARBA" id="ARBA00022989"/>
    </source>
</evidence>
<keyword evidence="3" id="KW-0812">Transmembrane</keyword>
<dbReference type="GO" id="GO:0005249">
    <property type="term" value="F:voltage-gated potassium channel activity"/>
    <property type="evidence" value="ECO:0007669"/>
    <property type="project" value="TreeGrafter"/>
</dbReference>
<keyword evidence="4" id="KW-1133">Transmembrane helix</keyword>
<feature type="region of interest" description="Disordered" evidence="7">
    <location>
        <begin position="211"/>
        <end position="249"/>
    </location>
</feature>
<dbReference type="Gene3D" id="1.10.287.70">
    <property type="match status" value="1"/>
</dbReference>
<keyword evidence="2" id="KW-0813">Transport</keyword>
<dbReference type="Pfam" id="PF00581">
    <property type="entry name" value="Rhodanese"/>
    <property type="match status" value="1"/>
</dbReference>
<evidence type="ECO:0000259" key="8">
    <source>
        <dbReference type="PROSITE" id="PS50042"/>
    </source>
</evidence>
<dbReference type="InterPro" id="IPR036873">
    <property type="entry name" value="Rhodanese-like_dom_sf"/>
</dbReference>
<evidence type="ECO:0000256" key="2">
    <source>
        <dbReference type="ARBA" id="ARBA00022448"/>
    </source>
</evidence>
<dbReference type="Pfam" id="PF00027">
    <property type="entry name" value="cNMP_binding"/>
    <property type="match status" value="1"/>
</dbReference>
<feature type="compositionally biased region" description="Polar residues" evidence="7">
    <location>
        <begin position="231"/>
        <end position="240"/>
    </location>
</feature>
<dbReference type="InterPro" id="IPR014710">
    <property type="entry name" value="RmlC-like_jellyroll"/>
</dbReference>
<dbReference type="Pfam" id="PF00520">
    <property type="entry name" value="Ion_trans"/>
    <property type="match status" value="1"/>
</dbReference>
<protein>
    <submittedName>
        <fullName evidence="10">Voltage-gated potassium channel</fullName>
    </submittedName>
</protein>
<dbReference type="AlphaFoldDB" id="A0A2P6TG78"/>
<dbReference type="EMBL" id="LHPG02000017">
    <property type="protein sequence ID" value="PRW33121.1"/>
    <property type="molecule type" value="Genomic_DNA"/>
</dbReference>
<evidence type="ECO:0000256" key="1">
    <source>
        <dbReference type="ARBA" id="ARBA00004141"/>
    </source>
</evidence>
<dbReference type="InterPro" id="IPR050818">
    <property type="entry name" value="KCNH_animal-type"/>
</dbReference>
<dbReference type="InterPro" id="IPR018490">
    <property type="entry name" value="cNMP-bd_dom_sf"/>
</dbReference>
<evidence type="ECO:0000313" key="10">
    <source>
        <dbReference type="EMBL" id="PRW33121.1"/>
    </source>
</evidence>
<dbReference type="OrthoDB" id="426293at2759"/>
<comment type="subcellular location">
    <subcellularLocation>
        <location evidence="1">Membrane</location>
        <topology evidence="1">Multi-pass membrane protein</topology>
    </subcellularLocation>
</comment>
<feature type="compositionally biased region" description="Low complexity" evidence="7">
    <location>
        <begin position="975"/>
        <end position="993"/>
    </location>
</feature>
<dbReference type="SMART" id="SM00450">
    <property type="entry name" value="RHOD"/>
    <property type="match status" value="1"/>
</dbReference>
<keyword evidence="6" id="KW-0472">Membrane</keyword>
<name>A0A2P6TG78_CHLSO</name>
<feature type="domain" description="Cyclic nucleotide-binding" evidence="8">
    <location>
        <begin position="634"/>
        <end position="754"/>
    </location>
</feature>
<comment type="caution">
    <text evidence="10">The sequence shown here is derived from an EMBL/GenBank/DDBJ whole genome shotgun (WGS) entry which is preliminary data.</text>
</comment>
<reference evidence="10 11" key="1">
    <citation type="journal article" date="2018" name="Plant J.">
        <title>Genome sequences of Chlorella sorokiniana UTEX 1602 and Micractinium conductrix SAG 241.80: implications to maltose excretion by a green alga.</title>
        <authorList>
            <person name="Arriola M.B."/>
            <person name="Velmurugan N."/>
            <person name="Zhang Y."/>
            <person name="Plunkett M.H."/>
            <person name="Hondzo H."/>
            <person name="Barney B.M."/>
        </authorList>
    </citation>
    <scope>NUCLEOTIDE SEQUENCE [LARGE SCALE GENOMIC DNA]</scope>
    <source>
        <strain evidence="11">UTEX 1602</strain>
    </source>
</reference>
<organism evidence="10 11">
    <name type="scientific">Chlorella sorokiniana</name>
    <name type="common">Freshwater green alga</name>
    <dbReference type="NCBI Taxonomy" id="3076"/>
    <lineage>
        <taxon>Eukaryota</taxon>
        <taxon>Viridiplantae</taxon>
        <taxon>Chlorophyta</taxon>
        <taxon>core chlorophytes</taxon>
        <taxon>Trebouxiophyceae</taxon>
        <taxon>Chlorellales</taxon>
        <taxon>Chlorellaceae</taxon>
        <taxon>Chlorella clade</taxon>
        <taxon>Chlorella</taxon>
    </lineage>
</organism>
<dbReference type="Proteomes" id="UP000239899">
    <property type="component" value="Unassembled WGS sequence"/>
</dbReference>
<feature type="domain" description="Rhodanese" evidence="9">
    <location>
        <begin position="66"/>
        <end position="167"/>
    </location>
</feature>
<feature type="compositionally biased region" description="Low complexity" evidence="7">
    <location>
        <begin position="872"/>
        <end position="888"/>
    </location>
</feature>
<dbReference type="CDD" id="cd00158">
    <property type="entry name" value="RHOD"/>
    <property type="match status" value="1"/>
</dbReference>
<dbReference type="InterPro" id="IPR001763">
    <property type="entry name" value="Rhodanese-like_dom"/>
</dbReference>
<dbReference type="PROSITE" id="PS50042">
    <property type="entry name" value="CNMP_BINDING_3"/>
    <property type="match status" value="1"/>
</dbReference>
<keyword evidence="5" id="KW-0406">Ion transport</keyword>
<dbReference type="GO" id="GO:0042391">
    <property type="term" value="P:regulation of membrane potential"/>
    <property type="evidence" value="ECO:0007669"/>
    <property type="project" value="TreeGrafter"/>
</dbReference>
<feature type="region of interest" description="Disordered" evidence="7">
    <location>
        <begin position="940"/>
        <end position="1013"/>
    </location>
</feature>
<dbReference type="Gene3D" id="2.60.120.10">
    <property type="entry name" value="Jelly Rolls"/>
    <property type="match status" value="1"/>
</dbReference>
<dbReference type="SMART" id="SM00100">
    <property type="entry name" value="cNMP"/>
    <property type="match status" value="1"/>
</dbReference>
<dbReference type="GO" id="GO:0005886">
    <property type="term" value="C:plasma membrane"/>
    <property type="evidence" value="ECO:0007669"/>
    <property type="project" value="TreeGrafter"/>
</dbReference>
<evidence type="ECO:0000256" key="3">
    <source>
        <dbReference type="ARBA" id="ARBA00022692"/>
    </source>
</evidence>
<accession>A0A2P6TG78</accession>
<evidence type="ECO:0000256" key="5">
    <source>
        <dbReference type="ARBA" id="ARBA00023065"/>
    </source>
</evidence>
<gene>
    <name evidence="10" type="ORF">C2E21_7748</name>
</gene>
<feature type="region of interest" description="Disordered" evidence="7">
    <location>
        <begin position="821"/>
        <end position="840"/>
    </location>
</feature>
<keyword evidence="11" id="KW-1185">Reference proteome</keyword>
<dbReference type="PANTHER" id="PTHR10217">
    <property type="entry name" value="VOLTAGE AND LIGAND GATED POTASSIUM CHANNEL"/>
    <property type="match status" value="1"/>
</dbReference>
<feature type="compositionally biased region" description="Basic and acidic residues" evidence="7">
    <location>
        <begin position="955"/>
        <end position="974"/>
    </location>
</feature>
<dbReference type="InterPro" id="IPR000595">
    <property type="entry name" value="cNMP-bd_dom"/>
</dbReference>
<dbReference type="SUPFAM" id="SSF51206">
    <property type="entry name" value="cAMP-binding domain-like"/>
    <property type="match status" value="1"/>
</dbReference>
<feature type="region of interest" description="Disordered" evidence="7">
    <location>
        <begin position="852"/>
        <end position="915"/>
    </location>
</feature>
<keyword evidence="10" id="KW-0407">Ion channel</keyword>
<dbReference type="InterPro" id="IPR005821">
    <property type="entry name" value="Ion_trans_dom"/>
</dbReference>
<dbReference type="SUPFAM" id="SSF81324">
    <property type="entry name" value="Voltage-gated potassium channels"/>
    <property type="match status" value="1"/>
</dbReference>
<dbReference type="Gene3D" id="3.40.250.10">
    <property type="entry name" value="Rhodanese-like domain"/>
    <property type="match status" value="1"/>
</dbReference>
<evidence type="ECO:0000256" key="6">
    <source>
        <dbReference type="ARBA" id="ARBA00023136"/>
    </source>
</evidence>